<dbReference type="RefSeq" id="WP_141584470.1">
    <property type="nucleotide sequence ID" value="NZ_JARAVA010000532.1"/>
</dbReference>
<accession>A0AAE9AXP1</accession>
<reference evidence="1 2" key="1">
    <citation type="submission" date="2019-03" db="EMBL/GenBank/DDBJ databases">
        <title>Comparative genomic analyses of the sweetpotato soil rot pathogen, Streptomyces ipomoeae.</title>
        <authorList>
            <person name="Ruschel Soares N."/>
            <person name="Badger J.H."/>
            <person name="Huguet-Tapia J.C."/>
            <person name="Clark C.A."/>
            <person name="Pettis G.S."/>
        </authorList>
    </citation>
    <scope>NUCLEOTIDE SEQUENCE [LARGE SCALE GENOMIC DNA]</scope>
    <source>
        <strain evidence="1 2">88-35</strain>
    </source>
</reference>
<sequence length="372" mass="40707">MNSVAQCLQNTIADPRHAALHIEVASTGPFIIAMRDDTSYCVKKLARTLGRGRSSGVQVPREVADVVSENYRLFQADIRKALSKTICHPGGITFHVLDAQLLEQGVRHRAGAGPLLSLDPLVEEADHHLRASRGFLLGGVKHVGLVPSPGAQSFLRQMATLSVDTEYTLIEDDIFTGGTIKEVLRMLQRLGVRIGRVVTGIRLSDEADDPIPGVVVDPVLQYRILGSSEKTHPLEIADPRNFLLGLSGLVVRLPDGSWTRAPYWLPFVRASVRIGISAECEEEFALLAMQANLDFYSRIQRSLGRIVRISDFPSPVRDLLSTLGFAQMSTPACIALEHMMTHLDQHIETVIGGGRTTTEIRNSVPSGAKSLR</sequence>
<evidence type="ECO:0000313" key="2">
    <source>
        <dbReference type="Proteomes" id="UP000318720"/>
    </source>
</evidence>
<dbReference type="AlphaFoldDB" id="A0AAE9AXP1"/>
<name>A0AAE9AXP1_9ACTN</name>
<dbReference type="EMBL" id="SPAZ01000239">
    <property type="protein sequence ID" value="TQE26261.1"/>
    <property type="molecule type" value="Genomic_DNA"/>
</dbReference>
<comment type="caution">
    <text evidence="1">The sequence shown here is derived from an EMBL/GenBank/DDBJ whole genome shotgun (WGS) entry which is preliminary data.</text>
</comment>
<proteinExistence type="predicted"/>
<evidence type="ECO:0000313" key="1">
    <source>
        <dbReference type="EMBL" id="TQE26261.1"/>
    </source>
</evidence>
<organism evidence="1 2">
    <name type="scientific">Streptomyces ipomoeae</name>
    <dbReference type="NCBI Taxonomy" id="103232"/>
    <lineage>
        <taxon>Bacteria</taxon>
        <taxon>Bacillati</taxon>
        <taxon>Actinomycetota</taxon>
        <taxon>Actinomycetes</taxon>
        <taxon>Kitasatosporales</taxon>
        <taxon>Streptomycetaceae</taxon>
        <taxon>Streptomyces</taxon>
    </lineage>
</organism>
<protein>
    <submittedName>
        <fullName evidence="1">Uncharacterized protein</fullName>
    </submittedName>
</protein>
<gene>
    <name evidence="1" type="ORF">Sipo8835_29985</name>
</gene>
<dbReference type="Proteomes" id="UP000318720">
    <property type="component" value="Unassembled WGS sequence"/>
</dbReference>